<dbReference type="Gramene" id="rna1437">
    <property type="protein sequence ID" value="RHN77929.1"/>
    <property type="gene ID" value="gene1437"/>
</dbReference>
<sequence length="67" mass="7996">MHKINKSKLLVSKVRGIHDKLNLTKQKNNNYTRYPFKHQKSIIFEFIHDIILISLSSLVLNNNHIWL</sequence>
<evidence type="ECO:0000313" key="2">
    <source>
        <dbReference type="Proteomes" id="UP000265566"/>
    </source>
</evidence>
<dbReference type="EMBL" id="PSQE01000001">
    <property type="protein sequence ID" value="RHN77929.1"/>
    <property type="molecule type" value="Genomic_DNA"/>
</dbReference>
<accession>A0A396JI68</accession>
<dbReference type="AlphaFoldDB" id="A0A396JI68"/>
<gene>
    <name evidence="1" type="ORF">MtrunA17_Chr1g0160021</name>
</gene>
<protein>
    <submittedName>
        <fullName evidence="1">Uncharacterized protein</fullName>
    </submittedName>
</protein>
<reference evidence="2" key="1">
    <citation type="journal article" date="2018" name="Nat. Plants">
        <title>Whole-genome landscape of Medicago truncatula symbiotic genes.</title>
        <authorList>
            <person name="Pecrix Y."/>
            <person name="Staton S.E."/>
            <person name="Sallet E."/>
            <person name="Lelandais-Briere C."/>
            <person name="Moreau S."/>
            <person name="Carrere S."/>
            <person name="Blein T."/>
            <person name="Jardinaud M.F."/>
            <person name="Latrasse D."/>
            <person name="Zouine M."/>
            <person name="Zahm M."/>
            <person name="Kreplak J."/>
            <person name="Mayjonade B."/>
            <person name="Satge C."/>
            <person name="Perez M."/>
            <person name="Cauet S."/>
            <person name="Marande W."/>
            <person name="Chantry-Darmon C."/>
            <person name="Lopez-Roques C."/>
            <person name="Bouchez O."/>
            <person name="Berard A."/>
            <person name="Debelle F."/>
            <person name="Munos S."/>
            <person name="Bendahmane A."/>
            <person name="Berges H."/>
            <person name="Niebel A."/>
            <person name="Buitink J."/>
            <person name="Frugier F."/>
            <person name="Benhamed M."/>
            <person name="Crespi M."/>
            <person name="Gouzy J."/>
            <person name="Gamas P."/>
        </authorList>
    </citation>
    <scope>NUCLEOTIDE SEQUENCE [LARGE SCALE GENOMIC DNA]</scope>
    <source>
        <strain evidence="2">cv. Jemalong A17</strain>
    </source>
</reference>
<evidence type="ECO:0000313" key="1">
    <source>
        <dbReference type="EMBL" id="RHN77929.1"/>
    </source>
</evidence>
<organism evidence="1 2">
    <name type="scientific">Medicago truncatula</name>
    <name type="common">Barrel medic</name>
    <name type="synonym">Medicago tribuloides</name>
    <dbReference type="NCBI Taxonomy" id="3880"/>
    <lineage>
        <taxon>Eukaryota</taxon>
        <taxon>Viridiplantae</taxon>
        <taxon>Streptophyta</taxon>
        <taxon>Embryophyta</taxon>
        <taxon>Tracheophyta</taxon>
        <taxon>Spermatophyta</taxon>
        <taxon>Magnoliopsida</taxon>
        <taxon>eudicotyledons</taxon>
        <taxon>Gunneridae</taxon>
        <taxon>Pentapetalae</taxon>
        <taxon>rosids</taxon>
        <taxon>fabids</taxon>
        <taxon>Fabales</taxon>
        <taxon>Fabaceae</taxon>
        <taxon>Papilionoideae</taxon>
        <taxon>50 kb inversion clade</taxon>
        <taxon>NPAAA clade</taxon>
        <taxon>Hologalegina</taxon>
        <taxon>IRL clade</taxon>
        <taxon>Trifolieae</taxon>
        <taxon>Medicago</taxon>
    </lineage>
</organism>
<dbReference type="Proteomes" id="UP000265566">
    <property type="component" value="Chromosome 1"/>
</dbReference>
<name>A0A396JI68_MEDTR</name>
<comment type="caution">
    <text evidence="1">The sequence shown here is derived from an EMBL/GenBank/DDBJ whole genome shotgun (WGS) entry which is preliminary data.</text>
</comment>
<proteinExistence type="predicted"/>